<dbReference type="WormBase" id="SRAE_2000098900">
    <property type="protein sequence ID" value="SRP08808"/>
    <property type="gene ID" value="WBGene00261189"/>
</dbReference>
<dbReference type="RefSeq" id="XP_024505519.1">
    <property type="nucleotide sequence ID" value="XM_024651887.1"/>
</dbReference>
<protein>
    <submittedName>
        <fullName evidence="1 3">Uncharacterized protein</fullName>
    </submittedName>
</protein>
<sequence>MKKNFFYFFNIYNFINIFLFFKVNKKSVTKLIFGSSTPRDLSYLNKIPYKHRIYNAEIPKPVIITNPSPSNKNKYGKHSLSKDVRININKYNKKNEKNENKLELNFKDFSQKIKIQMNGSDEDNEDDKSLSPYSEPDLSNDHFHYLSLPLSNTNSHRSLNDNFFKDLSDKEHLNEKTAPLEMLFISQCNHPAYNIHDSPLKEQLLLNDKSKFLLNDSQQILFDHNFDECEEKIISKTSDIKSLREEMEKIKYNK</sequence>
<dbReference type="OrthoDB" id="5869075at2759"/>
<reference evidence="1 2" key="1">
    <citation type="submission" date="2014-09" db="EMBL/GenBank/DDBJ databases">
        <authorList>
            <person name="Martin A.A."/>
        </authorList>
    </citation>
    <scope>NUCLEOTIDE SEQUENCE</scope>
    <source>
        <strain evidence="2">ED321</strain>
        <strain evidence="1">ED321 Heterogonic</strain>
    </source>
</reference>
<keyword evidence="2" id="KW-1185">Reference proteome</keyword>
<evidence type="ECO:0000313" key="3">
    <source>
        <dbReference type="WBParaSite" id="SRAE_2000098900.1"/>
    </source>
</evidence>
<organism evidence="1">
    <name type="scientific">Strongyloides ratti</name>
    <name type="common">Parasitic roundworm</name>
    <dbReference type="NCBI Taxonomy" id="34506"/>
    <lineage>
        <taxon>Eukaryota</taxon>
        <taxon>Metazoa</taxon>
        <taxon>Ecdysozoa</taxon>
        <taxon>Nematoda</taxon>
        <taxon>Chromadorea</taxon>
        <taxon>Rhabditida</taxon>
        <taxon>Tylenchina</taxon>
        <taxon>Panagrolaimomorpha</taxon>
        <taxon>Strongyloidoidea</taxon>
        <taxon>Strongyloididae</taxon>
        <taxon>Strongyloides</taxon>
    </lineage>
</organism>
<dbReference type="GeneID" id="36378683"/>
<dbReference type="AlphaFoldDB" id="A0A090MY00"/>
<proteinExistence type="predicted"/>
<name>A0A090MY00_STRRB</name>
<dbReference type="Proteomes" id="UP000035682">
    <property type="component" value="Unplaced"/>
</dbReference>
<dbReference type="EMBL" id="LN609529">
    <property type="protein sequence ID" value="CEF66319.1"/>
    <property type="molecule type" value="Genomic_DNA"/>
</dbReference>
<evidence type="ECO:0000313" key="1">
    <source>
        <dbReference type="EMBL" id="CEF66319.1"/>
    </source>
</evidence>
<reference evidence="3" key="2">
    <citation type="submission" date="2020-12" db="UniProtKB">
        <authorList>
            <consortium name="WormBaseParasite"/>
        </authorList>
    </citation>
    <scope>IDENTIFICATION</scope>
</reference>
<gene>
    <name evidence="1 3 4" type="ORF">SRAE_2000098900</name>
</gene>
<dbReference type="WBParaSite" id="SRAE_2000098900.1">
    <property type="protein sequence ID" value="SRAE_2000098900.1"/>
    <property type="gene ID" value="WBGene00261189"/>
</dbReference>
<accession>A0A090MY00</accession>
<evidence type="ECO:0000313" key="4">
    <source>
        <dbReference type="WormBase" id="SRAE_2000098900"/>
    </source>
</evidence>
<dbReference type="CTD" id="36378683"/>
<evidence type="ECO:0000313" key="2">
    <source>
        <dbReference type="Proteomes" id="UP000035682"/>
    </source>
</evidence>